<evidence type="ECO:0000256" key="1">
    <source>
        <dbReference type="ARBA" id="ARBA00004308"/>
    </source>
</evidence>
<dbReference type="EMBL" id="KQ964543">
    <property type="protein sequence ID" value="KXN69232.1"/>
    <property type="molecule type" value="Genomic_DNA"/>
</dbReference>
<dbReference type="GO" id="GO:0032153">
    <property type="term" value="C:cell division site"/>
    <property type="evidence" value="ECO:0007669"/>
    <property type="project" value="EnsemblFungi"/>
</dbReference>
<sequence length="686" mass="77512">MSDAKYFQRGKIQELRSELNSDKRDPKFLKKKTTLKKIVANMTMGNDMSGLFQDVIGCMNLNILEIKKMVYLYLINYSRSKPELAAQATHYFLRDASDPNPLIRALALRTMGYIHVDKITESLVEPLRQGLQDQDPYVRKTAAVCVAKLYIHNRQLVNDEGFIPMLKDLLLDPNPAVVANAVSSLAEISERSPDLTLQLNMRIASKLIAALNECSEWGQAYVLDTLLYVVPQEPGDAEMLAERIAPRLQHANSSVVLNAIKLIIYLMNYMSNEQDVKNFTKKLSPPLVTLLSSGPEVQYVVLRNILLIIQKHPTVLQGEIKVFFCKYNDPIYVKLAKLEIIFRLTTADNVNQVLSELVEYASEVDVDFVRKSVRAIGRLAIKIPTATQKCISSLLDLIQTKVNYVVQEGIVVIKDIFRKYPNKYESIIGKLCENLDTLDEPEAKAAMIWILGQYADRIENSDEILDGFLENFLEEAPEVQLSLLTAVVKLFIKRPTAGQNLVPKVLKWSTDEVDNPDLRDRGFIYWRLLSVDPAAAKAIVLSEKPEISTETENIEKTLLDELLFHISTLSSVYHKVPGSFIPNAKPRYLIQSKVLYKIIILFISGLRSLRPQLLFVYSPILVPEALMQFLLSKHFDVLYFGFQGAFSLLQLPKKELSCGFGAVIQCDVVLHAESGLELGNAYVDHD</sequence>
<dbReference type="Gene3D" id="1.25.10.10">
    <property type="entry name" value="Leucine-rich Repeat Variant"/>
    <property type="match status" value="1"/>
</dbReference>
<dbReference type="OMA" id="PECNEWG"/>
<dbReference type="OrthoDB" id="10254310at2759"/>
<dbReference type="InterPro" id="IPR016024">
    <property type="entry name" value="ARM-type_fold"/>
</dbReference>
<dbReference type="InterPro" id="IPR016342">
    <property type="entry name" value="AP_complex_bsu_1_2_4"/>
</dbReference>
<evidence type="ECO:0000256" key="5">
    <source>
        <dbReference type="ARBA" id="ARBA00023136"/>
    </source>
</evidence>
<organism evidence="8 9">
    <name type="scientific">Conidiobolus coronatus (strain ATCC 28846 / CBS 209.66 / NRRL 28638)</name>
    <name type="common">Delacroixia coronata</name>
    <dbReference type="NCBI Taxonomy" id="796925"/>
    <lineage>
        <taxon>Eukaryota</taxon>
        <taxon>Fungi</taxon>
        <taxon>Fungi incertae sedis</taxon>
        <taxon>Zoopagomycota</taxon>
        <taxon>Entomophthoromycotina</taxon>
        <taxon>Entomophthoromycetes</taxon>
        <taxon>Entomophthorales</taxon>
        <taxon>Ancylistaceae</taxon>
        <taxon>Conidiobolus</taxon>
    </lineage>
</organism>
<dbReference type="InterPro" id="IPR026739">
    <property type="entry name" value="AP_beta"/>
</dbReference>
<evidence type="ECO:0000313" key="8">
    <source>
        <dbReference type="EMBL" id="KXN69232.1"/>
    </source>
</evidence>
<comment type="function">
    <text evidence="6">Adaptins are components of the adaptor complexes which link clathrin to receptors in coated vesicles. Clathrin-associated protein complexes are believed to interact with the cytoplasmic tails of membrane proteins, leading to their selection and concentration.</text>
</comment>
<dbReference type="FunFam" id="1.25.10.10:FF:000044">
    <property type="entry name" value="AP complex subunit beta"/>
    <property type="match status" value="1"/>
</dbReference>
<keyword evidence="3 6" id="KW-0813">Transport</keyword>
<dbReference type="AlphaFoldDB" id="A0A137P2J6"/>
<comment type="subcellular location">
    <subcellularLocation>
        <location evidence="1">Endomembrane system</location>
    </subcellularLocation>
</comment>
<dbReference type="SUPFAM" id="SSF48371">
    <property type="entry name" value="ARM repeat"/>
    <property type="match status" value="1"/>
</dbReference>
<dbReference type="STRING" id="796925.A0A137P2J6"/>
<reference evidence="8 9" key="1">
    <citation type="journal article" date="2015" name="Genome Biol. Evol.">
        <title>Phylogenomic analyses indicate that early fungi evolved digesting cell walls of algal ancestors of land plants.</title>
        <authorList>
            <person name="Chang Y."/>
            <person name="Wang S."/>
            <person name="Sekimoto S."/>
            <person name="Aerts A.L."/>
            <person name="Choi C."/>
            <person name="Clum A."/>
            <person name="LaButti K.M."/>
            <person name="Lindquist E.A."/>
            <person name="Yee Ngan C."/>
            <person name="Ohm R.A."/>
            <person name="Salamov A.A."/>
            <person name="Grigoriev I.V."/>
            <person name="Spatafora J.W."/>
            <person name="Berbee M.L."/>
        </authorList>
    </citation>
    <scope>NUCLEOTIDE SEQUENCE [LARGE SCALE GENOMIC DNA]</scope>
    <source>
        <strain evidence="8 9">NRRL 28638</strain>
    </source>
</reference>
<gene>
    <name evidence="8" type="ORF">CONCODRAFT_75922</name>
</gene>
<keyword evidence="9" id="KW-1185">Reference proteome</keyword>
<name>A0A137P2J6_CONC2</name>
<dbReference type="Proteomes" id="UP000070444">
    <property type="component" value="Unassembled WGS sequence"/>
</dbReference>
<evidence type="ECO:0000256" key="4">
    <source>
        <dbReference type="ARBA" id="ARBA00022927"/>
    </source>
</evidence>
<dbReference type="GO" id="GO:0051285">
    <property type="term" value="C:cell cortex of cell tip"/>
    <property type="evidence" value="ECO:0007669"/>
    <property type="project" value="EnsemblFungi"/>
</dbReference>
<feature type="domain" description="Clathrin/coatomer adaptor adaptin-like N-terminal" evidence="7">
    <location>
        <begin position="11"/>
        <end position="531"/>
    </location>
</feature>
<dbReference type="InterPro" id="IPR011989">
    <property type="entry name" value="ARM-like"/>
</dbReference>
<evidence type="ECO:0000256" key="2">
    <source>
        <dbReference type="ARBA" id="ARBA00006613"/>
    </source>
</evidence>
<proteinExistence type="inferred from homology"/>
<evidence type="ECO:0000256" key="3">
    <source>
        <dbReference type="ARBA" id="ARBA00022448"/>
    </source>
</evidence>
<dbReference type="Pfam" id="PF01602">
    <property type="entry name" value="Adaptin_N"/>
    <property type="match status" value="1"/>
</dbReference>
<dbReference type="GO" id="GO:0030276">
    <property type="term" value="F:clathrin binding"/>
    <property type="evidence" value="ECO:0007669"/>
    <property type="project" value="InterPro"/>
</dbReference>
<keyword evidence="4 6" id="KW-0653">Protein transport</keyword>
<dbReference type="PIRSF" id="PIRSF002291">
    <property type="entry name" value="AP_complex_beta"/>
    <property type="match status" value="1"/>
</dbReference>
<dbReference type="GO" id="GO:0030122">
    <property type="term" value="C:AP-2 adaptor complex"/>
    <property type="evidence" value="ECO:0007669"/>
    <property type="project" value="EnsemblFungi"/>
</dbReference>
<protein>
    <recommendedName>
        <fullName evidence="6">AP complex subunit beta</fullName>
    </recommendedName>
</protein>
<evidence type="ECO:0000259" key="7">
    <source>
        <dbReference type="Pfam" id="PF01602"/>
    </source>
</evidence>
<evidence type="ECO:0000256" key="6">
    <source>
        <dbReference type="PIRNR" id="PIRNR002291"/>
    </source>
</evidence>
<evidence type="ECO:0000313" key="9">
    <source>
        <dbReference type="Proteomes" id="UP000070444"/>
    </source>
</evidence>
<comment type="similarity">
    <text evidence="2 6">Belongs to the adaptor complexes large subunit family.</text>
</comment>
<dbReference type="GO" id="GO:0016192">
    <property type="term" value="P:vesicle-mediated transport"/>
    <property type="evidence" value="ECO:0007669"/>
    <property type="project" value="InterPro"/>
</dbReference>
<dbReference type="GO" id="GO:0006886">
    <property type="term" value="P:intracellular protein transport"/>
    <property type="evidence" value="ECO:0007669"/>
    <property type="project" value="InterPro"/>
</dbReference>
<dbReference type="PANTHER" id="PTHR11134">
    <property type="entry name" value="ADAPTOR COMPLEX SUBUNIT BETA FAMILY MEMBER"/>
    <property type="match status" value="1"/>
</dbReference>
<accession>A0A137P2J6</accession>
<dbReference type="InterPro" id="IPR002553">
    <property type="entry name" value="Clathrin/coatomer_adapt-like_N"/>
</dbReference>
<keyword evidence="5 6" id="KW-0472">Membrane</keyword>